<gene>
    <name evidence="1" type="ORF">UFOVP3_69</name>
</gene>
<sequence length="52" mass="6041">MINHMLTDKYGPEWSSFYDLEEVLDYLYRTDDQVLLGSEYPDMGIYGGGQTL</sequence>
<evidence type="ECO:0000313" key="1">
    <source>
        <dbReference type="EMBL" id="CAB4240637.1"/>
    </source>
</evidence>
<organism evidence="1">
    <name type="scientific">uncultured Caudovirales phage</name>
    <dbReference type="NCBI Taxonomy" id="2100421"/>
    <lineage>
        <taxon>Viruses</taxon>
        <taxon>Duplodnaviria</taxon>
        <taxon>Heunggongvirae</taxon>
        <taxon>Uroviricota</taxon>
        <taxon>Caudoviricetes</taxon>
        <taxon>Peduoviridae</taxon>
        <taxon>Maltschvirus</taxon>
        <taxon>Maltschvirus maltsch</taxon>
    </lineage>
</organism>
<proteinExistence type="predicted"/>
<protein>
    <submittedName>
        <fullName evidence="1">Uncharacterized protein</fullName>
    </submittedName>
</protein>
<dbReference type="EMBL" id="LR797814">
    <property type="protein sequence ID" value="CAB4240637.1"/>
    <property type="molecule type" value="Genomic_DNA"/>
</dbReference>
<reference evidence="1" key="1">
    <citation type="submission" date="2020-05" db="EMBL/GenBank/DDBJ databases">
        <authorList>
            <person name="Chiriac C."/>
            <person name="Salcher M."/>
            <person name="Ghai R."/>
            <person name="Kavagutti S V."/>
        </authorList>
    </citation>
    <scope>NUCLEOTIDE SEQUENCE</scope>
</reference>
<accession>A0A6J5T7L6</accession>
<name>A0A6J5T7L6_9CAUD</name>